<feature type="region of interest" description="Disordered" evidence="3">
    <location>
        <begin position="1"/>
        <end position="87"/>
    </location>
</feature>
<dbReference type="AlphaFoldDB" id="A0AAV1RD21"/>
<gene>
    <name evidence="5" type="ORF">DCAF_LOCUS8722</name>
</gene>
<feature type="domain" description="RRM" evidence="4">
    <location>
        <begin position="129"/>
        <end position="206"/>
    </location>
</feature>
<dbReference type="SMART" id="SM00360">
    <property type="entry name" value="RRM"/>
    <property type="match status" value="2"/>
</dbReference>
<dbReference type="PANTHER" id="PTHR48024:SF9">
    <property type="entry name" value="UBP1-ASSOCIATED PROTEINS 1A-RELATED"/>
    <property type="match status" value="1"/>
</dbReference>
<proteinExistence type="predicted"/>
<dbReference type="InterPro" id="IPR000504">
    <property type="entry name" value="RRM_dom"/>
</dbReference>
<dbReference type="Pfam" id="PF00076">
    <property type="entry name" value="RRM_1"/>
    <property type="match status" value="2"/>
</dbReference>
<feature type="compositionally biased region" description="Acidic residues" evidence="3">
    <location>
        <begin position="56"/>
        <end position="81"/>
    </location>
</feature>
<keyword evidence="6" id="KW-1185">Reference proteome</keyword>
<evidence type="ECO:0000259" key="4">
    <source>
        <dbReference type="PROSITE" id="PS50102"/>
    </source>
</evidence>
<feature type="domain" description="RRM" evidence="4">
    <location>
        <begin position="222"/>
        <end position="318"/>
    </location>
</feature>
<dbReference type="GO" id="GO:0003723">
    <property type="term" value="F:RNA binding"/>
    <property type="evidence" value="ECO:0007669"/>
    <property type="project" value="UniProtKB-UniRule"/>
</dbReference>
<protein>
    <recommendedName>
        <fullName evidence="4">RRM domain-containing protein</fullName>
    </recommendedName>
</protein>
<dbReference type="InterPro" id="IPR035979">
    <property type="entry name" value="RBD_domain_sf"/>
</dbReference>
<feature type="compositionally biased region" description="Acidic residues" evidence="3">
    <location>
        <begin position="32"/>
        <end position="45"/>
    </location>
</feature>
<comment type="caution">
    <text evidence="5">The sequence shown here is derived from an EMBL/GenBank/DDBJ whole genome shotgun (WGS) entry which is preliminary data.</text>
</comment>
<evidence type="ECO:0000313" key="6">
    <source>
        <dbReference type="Proteomes" id="UP001314170"/>
    </source>
</evidence>
<dbReference type="InterPro" id="IPR012677">
    <property type="entry name" value="Nucleotide-bd_a/b_plait_sf"/>
</dbReference>
<dbReference type="InterPro" id="IPR050886">
    <property type="entry name" value="RNA-binding_reg"/>
</dbReference>
<organism evidence="5 6">
    <name type="scientific">Dovyalis caffra</name>
    <dbReference type="NCBI Taxonomy" id="77055"/>
    <lineage>
        <taxon>Eukaryota</taxon>
        <taxon>Viridiplantae</taxon>
        <taxon>Streptophyta</taxon>
        <taxon>Embryophyta</taxon>
        <taxon>Tracheophyta</taxon>
        <taxon>Spermatophyta</taxon>
        <taxon>Magnoliopsida</taxon>
        <taxon>eudicotyledons</taxon>
        <taxon>Gunneridae</taxon>
        <taxon>Pentapetalae</taxon>
        <taxon>rosids</taxon>
        <taxon>fabids</taxon>
        <taxon>Malpighiales</taxon>
        <taxon>Salicaceae</taxon>
        <taxon>Flacourtieae</taxon>
        <taxon>Dovyalis</taxon>
    </lineage>
</organism>
<dbReference type="GO" id="GO:0005634">
    <property type="term" value="C:nucleus"/>
    <property type="evidence" value="ECO:0007669"/>
    <property type="project" value="TreeGrafter"/>
</dbReference>
<dbReference type="Gene3D" id="3.30.70.330">
    <property type="match status" value="2"/>
</dbReference>
<keyword evidence="1 2" id="KW-0694">RNA-binding</keyword>
<evidence type="ECO:0000256" key="2">
    <source>
        <dbReference type="PROSITE-ProRule" id="PRU00176"/>
    </source>
</evidence>
<sequence>MAKKRKSTSTSQKSSSSKQPKIEKPPPAPPSESEEEEEEEEEESDNQTNNSSPSETDSEDSGSEEEEEENSESESEEEESEDSKRETVNKLLQPFTKELLIKILKEAASTNPSVATEIFNTVDSDPVHRKIFIHGLAWDANNETIISVFKQYGEIEECKVVTDKTTGRAKGYGFILFKTRIAARKALKEPQKKVGNRTVSCQLASIGNGQNQKQDNSDISVRKLFIRNVGPQISVENLRAFFAQFGEIEDGPSGFERNTGKFRGFAFIVYKSLEGIRKALEEPVKVFEGIKLHCSISSKNNSSSSSSNKATVVEAASAGAGGNAGVVQGNIGFQGLLNQGMVGQNVNPTGSVLLGQNPALGVLDPVLGLGFTTQHGVNTISSSMIGSYNSQAALQGLGAYQSSQLSQPSASAARSQAGIGYVPKKYDFDCNQWSKTEAITGFSCQQFVSDSSWLELEEECYFDHCVKWQTAFEDARMLDAK</sequence>
<dbReference type="PROSITE" id="PS50102">
    <property type="entry name" value="RRM"/>
    <property type="match status" value="2"/>
</dbReference>
<dbReference type="Proteomes" id="UP001314170">
    <property type="component" value="Unassembled WGS sequence"/>
</dbReference>
<evidence type="ECO:0000313" key="5">
    <source>
        <dbReference type="EMBL" id="CAK7331931.1"/>
    </source>
</evidence>
<name>A0AAV1RD21_9ROSI</name>
<reference evidence="5 6" key="1">
    <citation type="submission" date="2024-01" db="EMBL/GenBank/DDBJ databases">
        <authorList>
            <person name="Waweru B."/>
        </authorList>
    </citation>
    <scope>NUCLEOTIDE SEQUENCE [LARGE SCALE GENOMIC DNA]</scope>
</reference>
<evidence type="ECO:0000256" key="3">
    <source>
        <dbReference type="SAM" id="MobiDB-lite"/>
    </source>
</evidence>
<evidence type="ECO:0000256" key="1">
    <source>
        <dbReference type="ARBA" id="ARBA00022884"/>
    </source>
</evidence>
<dbReference type="SUPFAM" id="SSF54928">
    <property type="entry name" value="RNA-binding domain, RBD"/>
    <property type="match status" value="2"/>
</dbReference>
<dbReference type="PANTHER" id="PTHR48024">
    <property type="entry name" value="GEO13361P1-RELATED"/>
    <property type="match status" value="1"/>
</dbReference>
<dbReference type="EMBL" id="CAWUPB010000913">
    <property type="protein sequence ID" value="CAK7331931.1"/>
    <property type="molecule type" value="Genomic_DNA"/>
</dbReference>
<accession>A0AAV1RD21</accession>
<feature type="compositionally biased region" description="Low complexity" evidence="3">
    <location>
        <begin position="8"/>
        <end position="19"/>
    </location>
</feature>